<gene>
    <name evidence="1" type="ORF">SM0020_29120</name>
</gene>
<sequence>MRRRNRLTPAGNDQRKTLGIVTGGFHADLRAFNRSNTGAIGSGADRAMKIGERQEAVIVGAREPFG</sequence>
<organism evidence="1 2">
    <name type="scientific">Sinorhizobium meliloti CCNWSX0020</name>
    <dbReference type="NCBI Taxonomy" id="1107881"/>
    <lineage>
        <taxon>Bacteria</taxon>
        <taxon>Pseudomonadati</taxon>
        <taxon>Pseudomonadota</taxon>
        <taxon>Alphaproteobacteria</taxon>
        <taxon>Hyphomicrobiales</taxon>
        <taxon>Rhizobiaceae</taxon>
        <taxon>Sinorhizobium/Ensifer group</taxon>
        <taxon>Sinorhizobium</taxon>
    </lineage>
</organism>
<name>H0G8I5_RHIML</name>
<dbReference type="AlphaFoldDB" id="H0G8I5"/>
<evidence type="ECO:0000313" key="2">
    <source>
        <dbReference type="Proteomes" id="UP000004038"/>
    </source>
</evidence>
<proteinExistence type="predicted"/>
<evidence type="ECO:0000313" key="1">
    <source>
        <dbReference type="EMBL" id="EHK74387.1"/>
    </source>
</evidence>
<reference evidence="1 2" key="1">
    <citation type="journal article" date="2012" name="J. Bacteriol.">
        <title>Draft Genome Sequence of Sinorhizobium meliloti CCNWSX0020, a Nitrogen-Fixing Symbiont with Copper Tolerance Capability Isolated from Lead-Zinc Mine Tailings.</title>
        <authorList>
            <person name="Li Z."/>
            <person name="Ma Z."/>
            <person name="Hao X."/>
            <person name="Wei G."/>
        </authorList>
    </citation>
    <scope>NUCLEOTIDE SEQUENCE [LARGE SCALE GENOMIC DNA]</scope>
    <source>
        <strain evidence="1 2">CCNWSX0020</strain>
    </source>
</reference>
<dbReference type="EMBL" id="AGVV01000089">
    <property type="protein sequence ID" value="EHK74387.1"/>
    <property type="molecule type" value="Genomic_DNA"/>
</dbReference>
<protein>
    <submittedName>
        <fullName evidence="1">Uncharacterized protein</fullName>
    </submittedName>
</protein>
<accession>H0G8I5</accession>
<dbReference type="Proteomes" id="UP000004038">
    <property type="component" value="Unassembled WGS sequence"/>
</dbReference>